<gene>
    <name evidence="1" type="ORF">M9458_017357</name>
</gene>
<feature type="non-terminal residue" evidence="1">
    <location>
        <position position="50"/>
    </location>
</feature>
<protein>
    <submittedName>
        <fullName evidence="1">Uncharacterized protein</fullName>
    </submittedName>
</protein>
<evidence type="ECO:0000313" key="1">
    <source>
        <dbReference type="EMBL" id="KAL0185687.1"/>
    </source>
</evidence>
<feature type="non-terminal residue" evidence="1">
    <location>
        <position position="1"/>
    </location>
</feature>
<reference evidence="1 2" key="1">
    <citation type="submission" date="2024-05" db="EMBL/GenBank/DDBJ databases">
        <title>Genome sequencing and assembly of Indian major carp, Cirrhinus mrigala (Hamilton, 1822).</title>
        <authorList>
            <person name="Mohindra V."/>
            <person name="Chowdhury L.M."/>
            <person name="Lal K."/>
            <person name="Jena J.K."/>
        </authorList>
    </citation>
    <scope>NUCLEOTIDE SEQUENCE [LARGE SCALE GENOMIC DNA]</scope>
    <source>
        <strain evidence="1">CM1030</strain>
        <tissue evidence="1">Blood</tissue>
    </source>
</reference>
<sequence length="50" mass="5752">RPVTPCSGLLLVILHRHNQEDKECDSLNASQEEEVVIQFALVDVTYREKK</sequence>
<name>A0ABD0QHN8_CIRMR</name>
<dbReference type="AlphaFoldDB" id="A0ABD0QHN8"/>
<organism evidence="1 2">
    <name type="scientific">Cirrhinus mrigala</name>
    <name type="common">Mrigala</name>
    <dbReference type="NCBI Taxonomy" id="683832"/>
    <lineage>
        <taxon>Eukaryota</taxon>
        <taxon>Metazoa</taxon>
        <taxon>Chordata</taxon>
        <taxon>Craniata</taxon>
        <taxon>Vertebrata</taxon>
        <taxon>Euteleostomi</taxon>
        <taxon>Actinopterygii</taxon>
        <taxon>Neopterygii</taxon>
        <taxon>Teleostei</taxon>
        <taxon>Ostariophysi</taxon>
        <taxon>Cypriniformes</taxon>
        <taxon>Cyprinidae</taxon>
        <taxon>Labeoninae</taxon>
        <taxon>Labeonini</taxon>
        <taxon>Cirrhinus</taxon>
    </lineage>
</organism>
<evidence type="ECO:0000313" key="2">
    <source>
        <dbReference type="Proteomes" id="UP001529510"/>
    </source>
</evidence>
<accession>A0ABD0QHN8</accession>
<dbReference type="Proteomes" id="UP001529510">
    <property type="component" value="Unassembled WGS sequence"/>
</dbReference>
<dbReference type="EMBL" id="JAMKFB020000008">
    <property type="protein sequence ID" value="KAL0185687.1"/>
    <property type="molecule type" value="Genomic_DNA"/>
</dbReference>
<comment type="caution">
    <text evidence="1">The sequence shown here is derived from an EMBL/GenBank/DDBJ whole genome shotgun (WGS) entry which is preliminary data.</text>
</comment>
<keyword evidence="2" id="KW-1185">Reference proteome</keyword>
<proteinExistence type="predicted"/>